<protein>
    <recommendedName>
        <fullName evidence="5">Alanine racemase</fullName>
        <ecNumber evidence="5">5.1.1.1</ecNumber>
    </recommendedName>
</protein>
<feature type="active site" description="Proton acceptor; specific for D-alanine" evidence="5">
    <location>
        <position position="35"/>
    </location>
</feature>
<dbReference type="InterPro" id="IPR001608">
    <property type="entry name" value="Ala_racemase_N"/>
</dbReference>
<comment type="catalytic activity">
    <reaction evidence="1 5">
        <text>L-alanine = D-alanine</text>
        <dbReference type="Rhea" id="RHEA:20249"/>
        <dbReference type="ChEBI" id="CHEBI:57416"/>
        <dbReference type="ChEBI" id="CHEBI:57972"/>
        <dbReference type="EC" id="5.1.1.1"/>
    </reaction>
</comment>
<dbReference type="SMART" id="SM01005">
    <property type="entry name" value="Ala_racemase_C"/>
    <property type="match status" value="1"/>
</dbReference>
<dbReference type="GO" id="GO:0030170">
    <property type="term" value="F:pyridoxal phosphate binding"/>
    <property type="evidence" value="ECO:0007669"/>
    <property type="project" value="UniProtKB-UniRule"/>
</dbReference>
<evidence type="ECO:0000256" key="5">
    <source>
        <dbReference type="HAMAP-Rule" id="MF_01201"/>
    </source>
</evidence>
<evidence type="ECO:0000313" key="9">
    <source>
        <dbReference type="EMBL" id="RAP36016.1"/>
    </source>
</evidence>
<dbReference type="RefSeq" id="WP_112219942.1">
    <property type="nucleotide sequence ID" value="NZ_MVJN01000007.1"/>
</dbReference>
<dbReference type="Pfam" id="PF00842">
    <property type="entry name" value="Ala_racemase_C"/>
    <property type="match status" value="1"/>
</dbReference>
<dbReference type="InterPro" id="IPR000821">
    <property type="entry name" value="Ala_racemase"/>
</dbReference>
<dbReference type="EC" id="5.1.1.1" evidence="5"/>
<evidence type="ECO:0000256" key="2">
    <source>
        <dbReference type="ARBA" id="ARBA00001933"/>
    </source>
</evidence>
<evidence type="ECO:0000313" key="10">
    <source>
        <dbReference type="Proteomes" id="UP000249458"/>
    </source>
</evidence>
<dbReference type="SUPFAM" id="SSF50621">
    <property type="entry name" value="Alanine racemase C-terminal domain-like"/>
    <property type="match status" value="1"/>
</dbReference>
<feature type="domain" description="Alanine racemase C-terminal" evidence="8">
    <location>
        <begin position="236"/>
        <end position="360"/>
    </location>
</feature>
<dbReference type="CDD" id="cd06827">
    <property type="entry name" value="PLPDE_III_AR_proteobact"/>
    <property type="match status" value="1"/>
</dbReference>
<comment type="caution">
    <text evidence="9">The sequence shown here is derived from an EMBL/GenBank/DDBJ whole genome shotgun (WGS) entry which is preliminary data.</text>
</comment>
<evidence type="ECO:0000256" key="4">
    <source>
        <dbReference type="ARBA" id="ARBA00023235"/>
    </source>
</evidence>
<dbReference type="PRINTS" id="PR00992">
    <property type="entry name" value="ALARACEMASE"/>
</dbReference>
<dbReference type="Gene3D" id="2.40.37.10">
    <property type="entry name" value="Lyase, Ornithine Decarboxylase, Chain A, domain 1"/>
    <property type="match status" value="1"/>
</dbReference>
<keyword evidence="3 5" id="KW-0663">Pyridoxal phosphate</keyword>
<evidence type="ECO:0000256" key="3">
    <source>
        <dbReference type="ARBA" id="ARBA00022898"/>
    </source>
</evidence>
<evidence type="ECO:0000256" key="7">
    <source>
        <dbReference type="PIRSR" id="PIRSR600821-52"/>
    </source>
</evidence>
<keyword evidence="4 5" id="KW-0413">Isomerase</keyword>
<dbReference type="PANTHER" id="PTHR30511:SF0">
    <property type="entry name" value="ALANINE RACEMASE, CATABOLIC-RELATED"/>
    <property type="match status" value="1"/>
</dbReference>
<dbReference type="GO" id="GO:0005829">
    <property type="term" value="C:cytosol"/>
    <property type="evidence" value="ECO:0007669"/>
    <property type="project" value="TreeGrafter"/>
</dbReference>
<dbReference type="Pfam" id="PF01168">
    <property type="entry name" value="Ala_racemase_N"/>
    <property type="match status" value="1"/>
</dbReference>
<dbReference type="GO" id="GO:0008784">
    <property type="term" value="F:alanine racemase activity"/>
    <property type="evidence" value="ECO:0007669"/>
    <property type="project" value="UniProtKB-UniRule"/>
</dbReference>
<proteinExistence type="inferred from homology"/>
<dbReference type="InterPro" id="IPR011079">
    <property type="entry name" value="Ala_racemase_C"/>
</dbReference>
<feature type="binding site" evidence="5 7">
    <location>
        <position position="131"/>
    </location>
    <ligand>
        <name>substrate</name>
    </ligand>
</feature>
<gene>
    <name evidence="9" type="ORF">B1207_10620</name>
</gene>
<evidence type="ECO:0000256" key="6">
    <source>
        <dbReference type="PIRSR" id="PIRSR600821-50"/>
    </source>
</evidence>
<dbReference type="PANTHER" id="PTHR30511">
    <property type="entry name" value="ALANINE RACEMASE"/>
    <property type="match status" value="1"/>
</dbReference>
<dbReference type="AlphaFoldDB" id="A0A364LI38"/>
<dbReference type="FunFam" id="3.20.20.10:FF:000002">
    <property type="entry name" value="Alanine racemase"/>
    <property type="match status" value="1"/>
</dbReference>
<reference evidence="9 10" key="1">
    <citation type="submission" date="2017-02" db="EMBL/GenBank/DDBJ databases">
        <title>Legionella quilivanii strain from human: case report and whole genome sequencing analysis.</title>
        <authorList>
            <person name="Lalancette C."/>
            <person name="Leduc J.-M."/>
            <person name="Levesque S."/>
            <person name="Fournier E."/>
            <person name="Saoud J."/>
            <person name="Faucher S.P."/>
            <person name="Bernard K."/>
            <person name="Martineau C."/>
            <person name="Longtin J."/>
        </authorList>
    </citation>
    <scope>NUCLEOTIDE SEQUENCE [LARGE SCALE GENOMIC DNA]</scope>
    <source>
        <strain evidence="9 10">ID143958</strain>
    </source>
</reference>
<feature type="active site" description="Proton acceptor; specific for L-alanine" evidence="5">
    <location>
        <position position="257"/>
    </location>
</feature>
<dbReference type="HAMAP" id="MF_01201">
    <property type="entry name" value="Ala_racemase"/>
    <property type="match status" value="1"/>
</dbReference>
<evidence type="ECO:0000256" key="1">
    <source>
        <dbReference type="ARBA" id="ARBA00000316"/>
    </source>
</evidence>
<sequence>MTRPTKVQIDATALLHNVQQVKRHAPGRQIIAMVKANAYGCGLPSVIPVLEGHVDGFGVACIEEALAIKALGACTDCILFQGFFNQDELALVVEHNLQVVIHQPYQLEWLLAQALPKPVRVWVKVNTGMHRLGFAMGDVYGVLNALHACPWVDRQIGLITHLACADELNNPANQEQLGRFFDLRLPEFPLVKSIGNSAAILSIPDSHAEVVRPGIMLYGISPFKHSSGQELGLIPVMRFLSSLTAVQHYPAGVRVGYGGEWETAKPSVIGVVAVGYGDGYPRHIAANTPVWINGYQAPIVGRVSMDMLTVDLTHVPEAAVGDAVELWGIHIPVETIADAAGTIPYELICQLSPRVRRDKL</sequence>
<comment type="function">
    <text evidence="5">Catalyzes the interconversion of L-alanine and D-alanine. May also act on other amino acids.</text>
</comment>
<comment type="similarity">
    <text evidence="5">Belongs to the alanine racemase family.</text>
</comment>
<comment type="cofactor">
    <cofactor evidence="2 5 6">
        <name>pyridoxal 5'-phosphate</name>
        <dbReference type="ChEBI" id="CHEBI:597326"/>
    </cofactor>
</comment>
<dbReference type="Proteomes" id="UP000249458">
    <property type="component" value="Unassembled WGS sequence"/>
</dbReference>
<feature type="modified residue" description="N6-(pyridoxal phosphate)lysine" evidence="5 6">
    <location>
        <position position="35"/>
    </location>
</feature>
<organism evidence="9 10">
    <name type="scientific">Legionella quinlivanii</name>
    <dbReference type="NCBI Taxonomy" id="45073"/>
    <lineage>
        <taxon>Bacteria</taxon>
        <taxon>Pseudomonadati</taxon>
        <taxon>Pseudomonadota</taxon>
        <taxon>Gammaproteobacteria</taxon>
        <taxon>Legionellales</taxon>
        <taxon>Legionellaceae</taxon>
        <taxon>Legionella</taxon>
    </lineage>
</organism>
<name>A0A364LI38_9GAMM</name>
<dbReference type="InterPro" id="IPR009006">
    <property type="entry name" value="Ala_racemase/Decarboxylase_C"/>
</dbReference>
<dbReference type="GO" id="GO:0030632">
    <property type="term" value="P:D-alanine biosynthetic process"/>
    <property type="evidence" value="ECO:0007669"/>
    <property type="project" value="UniProtKB-UniRule"/>
</dbReference>
<evidence type="ECO:0000259" key="8">
    <source>
        <dbReference type="SMART" id="SM01005"/>
    </source>
</evidence>
<dbReference type="EMBL" id="MVJN01000007">
    <property type="protein sequence ID" value="RAP36016.1"/>
    <property type="molecule type" value="Genomic_DNA"/>
</dbReference>
<dbReference type="InterPro" id="IPR029066">
    <property type="entry name" value="PLP-binding_barrel"/>
</dbReference>
<dbReference type="NCBIfam" id="TIGR00492">
    <property type="entry name" value="alr"/>
    <property type="match status" value="1"/>
</dbReference>
<accession>A0A364LI38</accession>
<feature type="binding site" evidence="5 7">
    <location>
        <position position="305"/>
    </location>
    <ligand>
        <name>substrate</name>
    </ligand>
</feature>
<dbReference type="Gene3D" id="3.20.20.10">
    <property type="entry name" value="Alanine racemase"/>
    <property type="match status" value="1"/>
</dbReference>
<comment type="pathway">
    <text evidence="5">Amino-acid biosynthesis; D-alanine biosynthesis; D-alanine from L-alanine: step 1/1.</text>
</comment>
<dbReference type="SUPFAM" id="SSF51419">
    <property type="entry name" value="PLP-binding barrel"/>
    <property type="match status" value="1"/>
</dbReference>
<dbReference type="UniPathway" id="UPA00042">
    <property type="reaction ID" value="UER00497"/>
</dbReference>